<dbReference type="CDD" id="cd05403">
    <property type="entry name" value="NT_KNTase_like"/>
    <property type="match status" value="1"/>
</dbReference>
<evidence type="ECO:0000313" key="5">
    <source>
        <dbReference type="Proteomes" id="UP000434223"/>
    </source>
</evidence>
<gene>
    <name evidence="3" type="ORF">DXD79_08835</name>
    <name evidence="2" type="ORF">GNE07_06150</name>
</gene>
<dbReference type="SUPFAM" id="SSF81301">
    <property type="entry name" value="Nucleotidyltransferase"/>
    <property type="match status" value="1"/>
</dbReference>
<evidence type="ECO:0000313" key="4">
    <source>
        <dbReference type="Proteomes" id="UP000263014"/>
    </source>
</evidence>
<evidence type="ECO:0000313" key="3">
    <source>
        <dbReference type="EMBL" id="RGJ06090.1"/>
    </source>
</evidence>
<dbReference type="OrthoDB" id="9813766at2"/>
<dbReference type="Proteomes" id="UP000263014">
    <property type="component" value="Unassembled WGS sequence"/>
</dbReference>
<dbReference type="InterPro" id="IPR043519">
    <property type="entry name" value="NT_sf"/>
</dbReference>
<name>A0A174WKK9_9FIRM</name>
<dbReference type="AlphaFoldDB" id="A0A174WKK9"/>
<sequence>MNENQEMFEKLVKGLRGIYGDMLVSILLYGSFARGTNTRESDIDIAILLKGRETKEMHDQMVDLAVDMDLEYDQVFSIINIDYENFLEWEDTLPFYKNVREDGVVLWAA</sequence>
<dbReference type="EMBL" id="WNME01000003">
    <property type="protein sequence ID" value="MUB62648.1"/>
    <property type="molecule type" value="Genomic_DNA"/>
</dbReference>
<dbReference type="GO" id="GO:0016779">
    <property type="term" value="F:nucleotidyltransferase activity"/>
    <property type="evidence" value="ECO:0007669"/>
    <property type="project" value="InterPro"/>
</dbReference>
<feature type="domain" description="Polymerase nucleotidyl transferase" evidence="1">
    <location>
        <begin position="10"/>
        <end position="75"/>
    </location>
</feature>
<dbReference type="Pfam" id="PF01909">
    <property type="entry name" value="NTP_transf_2"/>
    <property type="match status" value="1"/>
</dbReference>
<dbReference type="EMBL" id="QSON01000003">
    <property type="protein sequence ID" value="RGJ06090.1"/>
    <property type="molecule type" value="Genomic_DNA"/>
</dbReference>
<protein>
    <submittedName>
        <fullName evidence="3">Nucleotidyltransferase domain-containing protein</fullName>
    </submittedName>
</protein>
<accession>A0A174WKK9</accession>
<keyword evidence="3" id="KW-0808">Transferase</keyword>
<comment type="caution">
    <text evidence="3">The sequence shown here is derived from an EMBL/GenBank/DDBJ whole genome shotgun (WGS) entry which is preliminary data.</text>
</comment>
<dbReference type="PANTHER" id="PTHR33933">
    <property type="entry name" value="NUCLEOTIDYLTRANSFERASE"/>
    <property type="match status" value="1"/>
</dbReference>
<evidence type="ECO:0000259" key="1">
    <source>
        <dbReference type="Pfam" id="PF01909"/>
    </source>
</evidence>
<dbReference type="Proteomes" id="UP000434223">
    <property type="component" value="Unassembled WGS sequence"/>
</dbReference>
<dbReference type="InterPro" id="IPR002934">
    <property type="entry name" value="Polymerase_NTP_transf_dom"/>
</dbReference>
<dbReference type="InterPro" id="IPR052548">
    <property type="entry name" value="Type_VII_TA_antitoxin"/>
</dbReference>
<proteinExistence type="predicted"/>
<reference evidence="3 4" key="1">
    <citation type="submission" date="2018-08" db="EMBL/GenBank/DDBJ databases">
        <title>A genome reference for cultivated species of the human gut microbiota.</title>
        <authorList>
            <person name="Zou Y."/>
            <person name="Xue W."/>
            <person name="Luo G."/>
        </authorList>
    </citation>
    <scope>NUCLEOTIDE SEQUENCE [LARGE SCALE GENOMIC DNA]</scope>
    <source>
        <strain evidence="3 4">TM09-12</strain>
    </source>
</reference>
<evidence type="ECO:0000313" key="2">
    <source>
        <dbReference type="EMBL" id="MUB62648.1"/>
    </source>
</evidence>
<reference evidence="2 5" key="2">
    <citation type="submission" date="2019-09" db="EMBL/GenBank/DDBJ databases">
        <title>Draft genome sequencing of Hungatella hathewayi 123Y-2.</title>
        <authorList>
            <person name="Lv Q."/>
            <person name="Li S."/>
        </authorList>
    </citation>
    <scope>NUCLEOTIDE SEQUENCE [LARGE SCALE GENOMIC DNA]</scope>
    <source>
        <strain evidence="2 5">123Y-2</strain>
    </source>
</reference>
<dbReference type="PANTHER" id="PTHR33933:SF1">
    <property type="entry name" value="PROTEIN ADENYLYLTRANSFERASE MNTA-RELATED"/>
    <property type="match status" value="1"/>
</dbReference>
<dbReference type="GeneID" id="93150345"/>
<dbReference type="RefSeq" id="WP_006776043.1">
    <property type="nucleotide sequence ID" value="NZ_CABJBJ010000011.1"/>
</dbReference>
<organism evidence="3 4">
    <name type="scientific">Hungatella hathewayi</name>
    <dbReference type="NCBI Taxonomy" id="154046"/>
    <lineage>
        <taxon>Bacteria</taxon>
        <taxon>Bacillati</taxon>
        <taxon>Bacillota</taxon>
        <taxon>Clostridia</taxon>
        <taxon>Lachnospirales</taxon>
        <taxon>Lachnospiraceae</taxon>
        <taxon>Hungatella</taxon>
    </lineage>
</organism>
<dbReference type="Gene3D" id="3.30.460.10">
    <property type="entry name" value="Beta Polymerase, domain 2"/>
    <property type="match status" value="1"/>
</dbReference>